<evidence type="ECO:0000313" key="11">
    <source>
        <dbReference type="EMBL" id="MFB9898422.1"/>
    </source>
</evidence>
<accession>A0ABV5ZM21</accession>
<dbReference type="Gene3D" id="3.40.50.300">
    <property type="entry name" value="P-loop containing nucleotide triphosphate hydrolases"/>
    <property type="match status" value="1"/>
</dbReference>
<dbReference type="InterPro" id="IPR003593">
    <property type="entry name" value="AAA+_ATPase"/>
</dbReference>
<keyword evidence="8" id="KW-0406">Ion transport</keyword>
<dbReference type="PANTHER" id="PTHR42771">
    <property type="entry name" value="IRON(3+)-HYDROXAMATE IMPORT ATP-BINDING PROTEIN FHUC"/>
    <property type="match status" value="1"/>
</dbReference>
<feature type="domain" description="ABC transporter" evidence="10">
    <location>
        <begin position="3"/>
        <end position="244"/>
    </location>
</feature>
<dbReference type="InterPro" id="IPR027417">
    <property type="entry name" value="P-loop_NTPase"/>
</dbReference>
<comment type="caution">
    <text evidence="11">The sequence shown here is derived from an EMBL/GenBank/DDBJ whole genome shotgun (WGS) entry which is preliminary data.</text>
</comment>
<evidence type="ECO:0000259" key="10">
    <source>
        <dbReference type="PROSITE" id="PS50893"/>
    </source>
</evidence>
<comment type="subcellular location">
    <subcellularLocation>
        <location evidence="1">Cell membrane</location>
        <topology evidence="1">Peripheral membrane protein</topology>
    </subcellularLocation>
</comment>
<evidence type="ECO:0000256" key="1">
    <source>
        <dbReference type="ARBA" id="ARBA00004202"/>
    </source>
</evidence>
<keyword evidence="7" id="KW-0408">Iron</keyword>
<dbReference type="RefSeq" id="WP_027953126.1">
    <property type="nucleotide sequence ID" value="NZ_JBHLZF010000002.1"/>
</dbReference>
<evidence type="ECO:0000256" key="9">
    <source>
        <dbReference type="ARBA" id="ARBA00023136"/>
    </source>
</evidence>
<evidence type="ECO:0000256" key="3">
    <source>
        <dbReference type="ARBA" id="ARBA00022475"/>
    </source>
</evidence>
<dbReference type="SUPFAM" id="SSF52540">
    <property type="entry name" value="P-loop containing nucleoside triphosphate hydrolases"/>
    <property type="match status" value="1"/>
</dbReference>
<evidence type="ECO:0000256" key="7">
    <source>
        <dbReference type="ARBA" id="ARBA00023004"/>
    </source>
</evidence>
<protein>
    <submittedName>
        <fullName evidence="11">ABC transporter ATP-binding protein</fullName>
    </submittedName>
</protein>
<keyword evidence="12" id="KW-1185">Reference proteome</keyword>
<organism evidence="11 12">
    <name type="scientific">Hallella seregens ATCC 51272</name>
    <dbReference type="NCBI Taxonomy" id="1336250"/>
    <lineage>
        <taxon>Bacteria</taxon>
        <taxon>Pseudomonadati</taxon>
        <taxon>Bacteroidota</taxon>
        <taxon>Bacteroidia</taxon>
        <taxon>Bacteroidales</taxon>
        <taxon>Prevotellaceae</taxon>
        <taxon>Hallella</taxon>
    </lineage>
</organism>
<evidence type="ECO:0000256" key="2">
    <source>
        <dbReference type="ARBA" id="ARBA00022448"/>
    </source>
</evidence>
<keyword evidence="3" id="KW-1003">Cell membrane</keyword>
<proteinExistence type="predicted"/>
<sequence>MDLVIRHLSIGYKGRSVGSELDGSVPGGQLTCLLGVNGVGKSTLLRTLAGLQPALSGEVELSSDDGGRVVMNELSKQEMARNVAVVLTEQPDVQHVTVGDMVGMGRMPYTGFFGRLRREDRRIVAESLRLTGLNAFALRQFGALSDGERQKVMIAKALAQQTPVVLLDEPTAFLDYPSKVEMMRLLRRLAGETGKTILLSTHDIDLALRFADRQLLLDGSGLREIGKEELRQYMVRTQSQGGAGSSASLGECL</sequence>
<evidence type="ECO:0000256" key="4">
    <source>
        <dbReference type="ARBA" id="ARBA00022496"/>
    </source>
</evidence>
<dbReference type="InterPro" id="IPR051535">
    <property type="entry name" value="Siderophore_ABC-ATPase"/>
</dbReference>
<dbReference type="InterPro" id="IPR003439">
    <property type="entry name" value="ABC_transporter-like_ATP-bd"/>
</dbReference>
<dbReference type="EMBL" id="JBHLZF010000002">
    <property type="protein sequence ID" value="MFB9898422.1"/>
    <property type="molecule type" value="Genomic_DNA"/>
</dbReference>
<dbReference type="PANTHER" id="PTHR42771:SF2">
    <property type="entry name" value="IRON(3+)-HYDROXAMATE IMPORT ATP-BINDING PROTEIN FHUC"/>
    <property type="match status" value="1"/>
</dbReference>
<evidence type="ECO:0000313" key="12">
    <source>
        <dbReference type="Proteomes" id="UP001589688"/>
    </source>
</evidence>
<keyword evidence="6 11" id="KW-0067">ATP-binding</keyword>
<reference evidence="11 12" key="1">
    <citation type="submission" date="2024-09" db="EMBL/GenBank/DDBJ databases">
        <authorList>
            <person name="Sun Q."/>
            <person name="Mori K."/>
        </authorList>
    </citation>
    <scope>NUCLEOTIDE SEQUENCE [LARGE SCALE GENOMIC DNA]</scope>
    <source>
        <strain evidence="11 12">ATCC 51272</strain>
    </source>
</reference>
<keyword evidence="5" id="KW-0547">Nucleotide-binding</keyword>
<dbReference type="Proteomes" id="UP001589688">
    <property type="component" value="Unassembled WGS sequence"/>
</dbReference>
<evidence type="ECO:0000256" key="8">
    <source>
        <dbReference type="ARBA" id="ARBA00023065"/>
    </source>
</evidence>
<dbReference type="SMART" id="SM00382">
    <property type="entry name" value="AAA"/>
    <property type="match status" value="1"/>
</dbReference>
<evidence type="ECO:0000256" key="5">
    <source>
        <dbReference type="ARBA" id="ARBA00022741"/>
    </source>
</evidence>
<dbReference type="CDD" id="cd03214">
    <property type="entry name" value="ABC_Iron-Siderophores_B12_Hemin"/>
    <property type="match status" value="1"/>
</dbReference>
<dbReference type="GO" id="GO:0005524">
    <property type="term" value="F:ATP binding"/>
    <property type="evidence" value="ECO:0007669"/>
    <property type="project" value="UniProtKB-KW"/>
</dbReference>
<keyword evidence="4" id="KW-0410">Iron transport</keyword>
<keyword evidence="9" id="KW-0472">Membrane</keyword>
<gene>
    <name evidence="11" type="ORF">ACFFK8_11610</name>
</gene>
<keyword evidence="2" id="KW-0813">Transport</keyword>
<evidence type="ECO:0000256" key="6">
    <source>
        <dbReference type="ARBA" id="ARBA00022840"/>
    </source>
</evidence>
<dbReference type="Pfam" id="PF00005">
    <property type="entry name" value="ABC_tran"/>
    <property type="match status" value="1"/>
</dbReference>
<dbReference type="PROSITE" id="PS50893">
    <property type="entry name" value="ABC_TRANSPORTER_2"/>
    <property type="match status" value="1"/>
</dbReference>
<name>A0ABV5ZM21_9BACT</name>